<accession>A0A1M6VUA3</accession>
<evidence type="ECO:0000259" key="1">
    <source>
        <dbReference type="Pfam" id="PF13566"/>
    </source>
</evidence>
<dbReference type="InterPro" id="IPR025404">
    <property type="entry name" value="DUF4130"/>
</dbReference>
<dbReference type="NCBIfam" id="TIGR03915">
    <property type="entry name" value="SAM_7_link_chp"/>
    <property type="match status" value="1"/>
</dbReference>
<name>A0A1M6VUA3_9FIRM</name>
<dbReference type="EMBL" id="FRAR01000026">
    <property type="protein sequence ID" value="SHK84925.1"/>
    <property type="molecule type" value="Genomic_DNA"/>
</dbReference>
<dbReference type="Pfam" id="PF13566">
    <property type="entry name" value="DUF4130"/>
    <property type="match status" value="1"/>
</dbReference>
<keyword evidence="3" id="KW-1185">Reference proteome</keyword>
<dbReference type="InterPro" id="IPR023875">
    <property type="entry name" value="DNA_repair_put"/>
</dbReference>
<dbReference type="AlphaFoldDB" id="A0A1M6VUA3"/>
<feature type="domain" description="DUF4130" evidence="1">
    <location>
        <begin position="85"/>
        <end position="244"/>
    </location>
</feature>
<organism evidence="2 3">
    <name type="scientific">Desulforamulus aeronauticus DSM 10349</name>
    <dbReference type="NCBI Taxonomy" id="1121421"/>
    <lineage>
        <taxon>Bacteria</taxon>
        <taxon>Bacillati</taxon>
        <taxon>Bacillota</taxon>
        <taxon>Clostridia</taxon>
        <taxon>Eubacteriales</taxon>
        <taxon>Peptococcaceae</taxon>
        <taxon>Desulforamulus</taxon>
    </lineage>
</organism>
<protein>
    <submittedName>
        <fullName evidence="2">Probable DNA metabolism protein</fullName>
    </submittedName>
</protein>
<dbReference type="Proteomes" id="UP000183997">
    <property type="component" value="Unassembled WGS sequence"/>
</dbReference>
<dbReference type="STRING" id="1121421.SAMN02745123_03352"/>
<reference evidence="3" key="1">
    <citation type="submission" date="2016-11" db="EMBL/GenBank/DDBJ databases">
        <authorList>
            <person name="Varghese N."/>
            <person name="Submissions S."/>
        </authorList>
    </citation>
    <scope>NUCLEOTIDE SEQUENCE [LARGE SCALE GENOMIC DNA]</scope>
    <source>
        <strain evidence="3">DSM 10349</strain>
    </source>
</reference>
<sequence length="248" mass="29475">MIIYLYDGSFEGLLTAIYEAYYRSEKPEQIMAQDSYQPDLFSQPRVIATDSDKAGKVYDAIERKISHEALEHVFYVYLSELPGLGTLIYRYLQFGWRVGADINGHLSLEPVREVLRISQKVGVERHRMLGLLRFKKIQGELYYAPFEPDYNIVGLMAPHFARRLADQNWIIHDLKRGLAAFYNQERWLIRELANNTGQLNWEENEAFYQELWQNYFQRIAVEGRTNRKVQRQFMPARYWRHLIEKPTQ</sequence>
<evidence type="ECO:0000313" key="3">
    <source>
        <dbReference type="Proteomes" id="UP000183997"/>
    </source>
</evidence>
<dbReference type="OrthoDB" id="5290748at2"/>
<proteinExistence type="predicted"/>
<gene>
    <name evidence="2" type="ORF">SAMN02745123_03352</name>
</gene>
<dbReference type="RefSeq" id="WP_072916646.1">
    <property type="nucleotide sequence ID" value="NZ_FRAR01000026.1"/>
</dbReference>
<evidence type="ECO:0000313" key="2">
    <source>
        <dbReference type="EMBL" id="SHK84925.1"/>
    </source>
</evidence>